<dbReference type="InterPro" id="IPR023214">
    <property type="entry name" value="HAD_sf"/>
</dbReference>
<dbReference type="PANTHER" id="PTHR10000">
    <property type="entry name" value="PHOSPHOSERINE PHOSPHATASE"/>
    <property type="match status" value="1"/>
</dbReference>
<gene>
    <name evidence="1" type="ORF">GTO87_08755</name>
</gene>
<dbReference type="Gene3D" id="3.40.50.1000">
    <property type="entry name" value="HAD superfamily/HAD-like"/>
    <property type="match status" value="1"/>
</dbReference>
<dbReference type="SFLD" id="SFLDG01140">
    <property type="entry name" value="C2.B:_Phosphomannomutase_and_P"/>
    <property type="match status" value="1"/>
</dbReference>
<dbReference type="NCBIfam" id="TIGR01484">
    <property type="entry name" value="HAD-SF-IIB"/>
    <property type="match status" value="1"/>
</dbReference>
<dbReference type="PROSITE" id="PS01229">
    <property type="entry name" value="COF_2"/>
    <property type="match status" value="1"/>
</dbReference>
<dbReference type="SFLD" id="SFLDS00003">
    <property type="entry name" value="Haloacid_Dehalogenase"/>
    <property type="match status" value="1"/>
</dbReference>
<dbReference type="EC" id="3.1.3.23" evidence="1"/>
<dbReference type="InterPro" id="IPR006379">
    <property type="entry name" value="HAD-SF_hydro_IIB"/>
</dbReference>
<evidence type="ECO:0000313" key="1">
    <source>
        <dbReference type="EMBL" id="QLL78861.1"/>
    </source>
</evidence>
<name>A0A7H9EMW7_9LACO</name>
<dbReference type="Proteomes" id="UP000510886">
    <property type="component" value="Chromosome"/>
</dbReference>
<dbReference type="SFLD" id="SFLDG01144">
    <property type="entry name" value="C2.B.4:_PGP_Like"/>
    <property type="match status" value="1"/>
</dbReference>
<accession>A0A7H9EMW7</accession>
<dbReference type="NCBIfam" id="TIGR00099">
    <property type="entry name" value="Cof-subfamily"/>
    <property type="match status" value="1"/>
</dbReference>
<dbReference type="GO" id="GO:0005829">
    <property type="term" value="C:cytosol"/>
    <property type="evidence" value="ECO:0007669"/>
    <property type="project" value="TreeGrafter"/>
</dbReference>
<dbReference type="Gene3D" id="3.30.1240.10">
    <property type="match status" value="1"/>
</dbReference>
<dbReference type="EMBL" id="CP047418">
    <property type="protein sequence ID" value="QLL78861.1"/>
    <property type="molecule type" value="Genomic_DNA"/>
</dbReference>
<dbReference type="PANTHER" id="PTHR10000:SF8">
    <property type="entry name" value="HAD SUPERFAMILY HYDROLASE-LIKE, TYPE 3"/>
    <property type="match status" value="1"/>
</dbReference>
<proteinExistence type="predicted"/>
<sequence length="273" mass="29867">MTISIKLIAIDIDATLLNSKHEITPAVREAIQKAKEAGKKVVICTGRPLSGAKQILKDLGLADQDDQYVVTFGGSLVQTTAGDSIFKATLTYADYVDLEYIARKKGLHFHANGLDRLYTANRDVGDYTMREARLVSQAISFRTPEEMHDIPVVKAMFVDEPEVIDEAIKDMSLFNQLADRVTYTRSTPYYFEANAKGINKASALQQLAKVLDLTPAEIMAIGDQGNDLAMIEYAGTGVAMGNAIPEVKAVAQQITTDCDHDGVANAIYNWAMD</sequence>
<dbReference type="GO" id="GO:0000287">
    <property type="term" value="F:magnesium ion binding"/>
    <property type="evidence" value="ECO:0007669"/>
    <property type="project" value="TreeGrafter"/>
</dbReference>
<dbReference type="KEGG" id="lsw:GTO87_08755"/>
<dbReference type="InterPro" id="IPR000150">
    <property type="entry name" value="Cof"/>
</dbReference>
<dbReference type="NCBIfam" id="NF007806">
    <property type="entry name" value="PRK10513.1"/>
    <property type="match status" value="1"/>
</dbReference>
<dbReference type="AlphaFoldDB" id="A0A7H9EMW7"/>
<organism evidence="1 2">
    <name type="scientific">Ligilactobacillus saerimneri</name>
    <dbReference type="NCBI Taxonomy" id="228229"/>
    <lineage>
        <taxon>Bacteria</taxon>
        <taxon>Bacillati</taxon>
        <taxon>Bacillota</taxon>
        <taxon>Bacilli</taxon>
        <taxon>Lactobacillales</taxon>
        <taxon>Lactobacillaceae</taxon>
        <taxon>Ligilactobacillus</taxon>
    </lineage>
</organism>
<dbReference type="CDD" id="cd07516">
    <property type="entry name" value="HAD_Pase"/>
    <property type="match status" value="1"/>
</dbReference>
<evidence type="ECO:0000313" key="2">
    <source>
        <dbReference type="Proteomes" id="UP000510886"/>
    </source>
</evidence>
<dbReference type="GO" id="GO:0050308">
    <property type="term" value="F:sugar-phosphatase activity"/>
    <property type="evidence" value="ECO:0007669"/>
    <property type="project" value="UniProtKB-EC"/>
</dbReference>
<dbReference type="InterPro" id="IPR036412">
    <property type="entry name" value="HAD-like_sf"/>
</dbReference>
<keyword evidence="1" id="KW-0378">Hydrolase</keyword>
<dbReference type="SUPFAM" id="SSF56784">
    <property type="entry name" value="HAD-like"/>
    <property type="match status" value="1"/>
</dbReference>
<reference evidence="1 2" key="1">
    <citation type="submission" date="2020-01" db="EMBL/GenBank/DDBJ databases">
        <title>Complete and circular genome sequences of six lactobacillus isolates from horses.</title>
        <authorList>
            <person name="Hassan H.M."/>
        </authorList>
    </citation>
    <scope>NUCLEOTIDE SEQUENCE [LARGE SCALE GENOMIC DNA]</scope>
    <source>
        <strain evidence="1 2">1A</strain>
    </source>
</reference>
<dbReference type="Pfam" id="PF08282">
    <property type="entry name" value="Hydrolase_3"/>
    <property type="match status" value="1"/>
</dbReference>
<protein>
    <submittedName>
        <fullName evidence="1">Sugar-phosphatase</fullName>
        <ecNumber evidence="1">3.1.3.23</ecNumber>
    </submittedName>
</protein>